<dbReference type="GO" id="GO:0032982">
    <property type="term" value="C:myosin filament"/>
    <property type="evidence" value="ECO:0007669"/>
    <property type="project" value="TreeGrafter"/>
</dbReference>
<dbReference type="PANTHER" id="PTHR45615:SF36">
    <property type="entry name" value="MYOSIN HEAVY CHAIN-LIKE, ISOFORM B-RELATED"/>
    <property type="match status" value="1"/>
</dbReference>
<evidence type="ECO:0000313" key="3">
    <source>
        <dbReference type="EMBL" id="CDW37372.1"/>
    </source>
</evidence>
<feature type="compositionally biased region" description="Polar residues" evidence="2">
    <location>
        <begin position="386"/>
        <end position="395"/>
    </location>
</feature>
<sequence>MDQEEELDDLAGQVQMLEQSKIKLEMSIAAQKKEHRKELSSKEEELEDARAAAQKRVKALEQQLENEHEERMGFVREKHDLETKIMNLQELASRSTDEEYVIKLKKDLKKTKALLKDAQCMIDKSRNDSSNKIVLRQLKNQLEDAEFAKTAAVKCRQNTEMELTEVQQQLDDVMRSKNDLEDKMMRICREKSDAQTQLEDNEEELSDIMKKYKSAVSQLSVDQITITQQTQQITELEEERHRLKETLSELNQKIDNLESDNISSVTHSRLELKIRELESKLELEQATRGRMETQIGRLKEAIEKYNHECDILRNKELNSQDMARKLQRQLRDSKEDYASLAQKEMETNAKKFEYEKQLELSESEVITVKNDLKIALKRIEHLQTAMQGDLSSETDSVSDGESDMSDDGVDVFLEHHRRAVSVQRERESMARELSAQRELRASMVREMSLKPLETMSEHPEETSPLPEKYIEDEEDTVARSPPAPQKSPSLQL</sequence>
<dbReference type="EMBL" id="HACA01020011">
    <property type="protein sequence ID" value="CDW37372.1"/>
    <property type="molecule type" value="Transcribed_RNA"/>
</dbReference>
<feature type="compositionally biased region" description="Acidic residues" evidence="2">
    <location>
        <begin position="396"/>
        <end position="405"/>
    </location>
</feature>
<proteinExistence type="predicted"/>
<feature type="coiled-coil region" evidence="1">
    <location>
        <begin position="156"/>
        <end position="343"/>
    </location>
</feature>
<organism evidence="3">
    <name type="scientific">Lepeophtheirus salmonis</name>
    <name type="common">Salmon louse</name>
    <name type="synonym">Caligus salmonis</name>
    <dbReference type="NCBI Taxonomy" id="72036"/>
    <lineage>
        <taxon>Eukaryota</taxon>
        <taxon>Metazoa</taxon>
        <taxon>Ecdysozoa</taxon>
        <taxon>Arthropoda</taxon>
        <taxon>Crustacea</taxon>
        <taxon>Multicrustacea</taxon>
        <taxon>Hexanauplia</taxon>
        <taxon>Copepoda</taxon>
        <taxon>Siphonostomatoida</taxon>
        <taxon>Caligidae</taxon>
        <taxon>Lepeophtheirus</taxon>
    </lineage>
</organism>
<feature type="compositionally biased region" description="Basic and acidic residues" evidence="2">
    <location>
        <begin position="423"/>
        <end position="440"/>
    </location>
</feature>
<dbReference type="GO" id="GO:0031032">
    <property type="term" value="P:actomyosin structure organization"/>
    <property type="evidence" value="ECO:0007669"/>
    <property type="project" value="TreeGrafter"/>
</dbReference>
<feature type="coiled-coil region" evidence="1">
    <location>
        <begin position="14"/>
        <end position="128"/>
    </location>
</feature>
<dbReference type="GO" id="GO:0005737">
    <property type="term" value="C:cytoplasm"/>
    <property type="evidence" value="ECO:0007669"/>
    <property type="project" value="TreeGrafter"/>
</dbReference>
<dbReference type="GO" id="GO:0051015">
    <property type="term" value="F:actin filament binding"/>
    <property type="evidence" value="ECO:0007669"/>
    <property type="project" value="TreeGrafter"/>
</dbReference>
<protein>
    <submittedName>
        <fullName evidence="3">Uncharacterized protein</fullName>
    </submittedName>
</protein>
<feature type="region of interest" description="Disordered" evidence="2">
    <location>
        <begin position="423"/>
        <end position="492"/>
    </location>
</feature>
<name>A0A0K2UHG1_LEPSM</name>
<dbReference type="GO" id="GO:0016460">
    <property type="term" value="C:myosin II complex"/>
    <property type="evidence" value="ECO:0007669"/>
    <property type="project" value="TreeGrafter"/>
</dbReference>
<dbReference type="PANTHER" id="PTHR45615">
    <property type="entry name" value="MYOSIN HEAVY CHAIN, NON-MUSCLE"/>
    <property type="match status" value="1"/>
</dbReference>
<evidence type="ECO:0000256" key="2">
    <source>
        <dbReference type="SAM" id="MobiDB-lite"/>
    </source>
</evidence>
<dbReference type="OrthoDB" id="2914378at2759"/>
<dbReference type="AlphaFoldDB" id="A0A0K2UHG1"/>
<reference evidence="3" key="1">
    <citation type="submission" date="2014-05" db="EMBL/GenBank/DDBJ databases">
        <authorList>
            <person name="Chronopoulou M."/>
        </authorList>
    </citation>
    <scope>NUCLEOTIDE SEQUENCE</scope>
    <source>
        <tissue evidence="3">Whole organism</tissue>
    </source>
</reference>
<feature type="region of interest" description="Disordered" evidence="2">
    <location>
        <begin position="386"/>
        <end position="405"/>
    </location>
</feature>
<keyword evidence="1" id="KW-0175">Coiled coil</keyword>
<feature type="non-terminal residue" evidence="3">
    <location>
        <position position="492"/>
    </location>
</feature>
<accession>A0A0K2UHG1</accession>
<evidence type="ECO:0000256" key="1">
    <source>
        <dbReference type="SAM" id="Coils"/>
    </source>
</evidence>